<sequence length="335" mass="37639">MRCTDIAPFHYRCTASFCSQRCAALAQSIADVIKLTPPLEKSTMAQLFAAEESSSVSSQRPDPTEEVVKYRRIPQIKPSEDPLAFWRERRFELPHLASLARKYLSVRESRIASERIFSLAGNIVNAKRSCIDPVHTSHRFITGAPHRFVLNVCNKTTGLSDFIIDHEIDIPCLAETWLTGSEKDDPIIAELVHNGYNIRHTPRESCGGGTAIIHRSSLNVHQTPLVTAMSEFSTFEYQECLLSGARTLRLCIVYRPPNNRGHTMGQFFEEFSNQLEVFSIRSGHILITGDLNFNMDDSADRDGNKLKALISSFGLEQHVKQSTHQSGHILDIVIT</sequence>
<evidence type="ECO:0000259" key="2">
    <source>
        <dbReference type="Pfam" id="PF05699"/>
    </source>
</evidence>
<name>R7VIW9_CAPTE</name>
<dbReference type="HOGENOM" id="CLU_829603_0_0_1"/>
<dbReference type="EMBL" id="AMQN01016216">
    <property type="status" value="NOT_ANNOTATED_CDS"/>
    <property type="molecule type" value="Genomic_DNA"/>
</dbReference>
<gene>
    <name evidence="3" type="ORF">CAPTEDRAFT_202777</name>
</gene>
<protein>
    <submittedName>
        <fullName evidence="3 4">Uncharacterized protein</fullName>
    </submittedName>
</protein>
<dbReference type="EMBL" id="KB291840">
    <property type="protein sequence ID" value="ELU18574.1"/>
    <property type="molecule type" value="Genomic_DNA"/>
</dbReference>
<dbReference type="OrthoDB" id="10023994at2759"/>
<reference evidence="3 5" key="2">
    <citation type="journal article" date="2013" name="Nature">
        <title>Insights into bilaterian evolution from three spiralian genomes.</title>
        <authorList>
            <person name="Simakov O."/>
            <person name="Marletaz F."/>
            <person name="Cho S.J."/>
            <person name="Edsinger-Gonzales E."/>
            <person name="Havlak P."/>
            <person name="Hellsten U."/>
            <person name="Kuo D.H."/>
            <person name="Larsson T."/>
            <person name="Lv J."/>
            <person name="Arendt D."/>
            <person name="Savage R."/>
            <person name="Osoegawa K."/>
            <person name="de Jong P."/>
            <person name="Grimwood J."/>
            <person name="Chapman J.A."/>
            <person name="Shapiro H."/>
            <person name="Aerts A."/>
            <person name="Otillar R.P."/>
            <person name="Terry A.Y."/>
            <person name="Boore J.L."/>
            <person name="Grigoriev I.V."/>
            <person name="Lindberg D.R."/>
            <person name="Seaver E.C."/>
            <person name="Weisblat D.A."/>
            <person name="Putnam N.H."/>
            <person name="Rokhsar D.S."/>
        </authorList>
    </citation>
    <scope>NUCLEOTIDE SEQUENCE</scope>
    <source>
        <strain evidence="3 5">I ESC-2004</strain>
    </source>
</reference>
<dbReference type="InterPro" id="IPR008906">
    <property type="entry name" value="HATC_C_dom"/>
</dbReference>
<dbReference type="SUPFAM" id="SSF53098">
    <property type="entry name" value="Ribonuclease H-like"/>
    <property type="match status" value="1"/>
</dbReference>
<feature type="domain" description="Endonuclease/exonuclease/phosphatase" evidence="1">
    <location>
        <begin position="155"/>
        <end position="310"/>
    </location>
</feature>
<evidence type="ECO:0000259" key="1">
    <source>
        <dbReference type="Pfam" id="PF03372"/>
    </source>
</evidence>
<dbReference type="EMBL" id="AMQN01016218">
    <property type="status" value="NOT_ANNOTATED_CDS"/>
    <property type="molecule type" value="Genomic_DNA"/>
</dbReference>
<dbReference type="EnsemblMetazoa" id="CapteT202777">
    <property type="protein sequence ID" value="CapteP202777"/>
    <property type="gene ID" value="CapteG202777"/>
</dbReference>
<dbReference type="Proteomes" id="UP000014760">
    <property type="component" value="Unassembled WGS sequence"/>
</dbReference>
<reference evidence="4" key="3">
    <citation type="submission" date="2015-06" db="UniProtKB">
        <authorList>
            <consortium name="EnsemblMetazoa"/>
        </authorList>
    </citation>
    <scope>IDENTIFICATION</scope>
</reference>
<evidence type="ECO:0000313" key="5">
    <source>
        <dbReference type="Proteomes" id="UP000014760"/>
    </source>
</evidence>
<evidence type="ECO:0000313" key="4">
    <source>
        <dbReference type="EnsemblMetazoa" id="CapteP202777"/>
    </source>
</evidence>
<dbReference type="InterPro" id="IPR036691">
    <property type="entry name" value="Endo/exonu/phosph_ase_sf"/>
</dbReference>
<evidence type="ECO:0000313" key="3">
    <source>
        <dbReference type="EMBL" id="ELU18574.1"/>
    </source>
</evidence>
<dbReference type="InterPro" id="IPR012337">
    <property type="entry name" value="RNaseH-like_sf"/>
</dbReference>
<dbReference type="Pfam" id="PF03372">
    <property type="entry name" value="Exo_endo_phos"/>
    <property type="match status" value="1"/>
</dbReference>
<dbReference type="Gene3D" id="3.60.10.10">
    <property type="entry name" value="Endonuclease/exonuclease/phosphatase"/>
    <property type="match status" value="1"/>
</dbReference>
<dbReference type="SUPFAM" id="SSF56219">
    <property type="entry name" value="DNase I-like"/>
    <property type="match status" value="1"/>
</dbReference>
<accession>R7VIW9</accession>
<dbReference type="PANTHER" id="PTHR46670">
    <property type="entry name" value="ENDO/EXONUCLEASE/PHOSPHATASE DOMAIN-CONTAINING PROTEIN"/>
    <property type="match status" value="1"/>
</dbReference>
<dbReference type="AlphaFoldDB" id="R7VIW9"/>
<dbReference type="GO" id="GO:0003824">
    <property type="term" value="F:catalytic activity"/>
    <property type="evidence" value="ECO:0007669"/>
    <property type="project" value="InterPro"/>
</dbReference>
<proteinExistence type="predicted"/>
<dbReference type="GO" id="GO:0046983">
    <property type="term" value="F:protein dimerization activity"/>
    <property type="evidence" value="ECO:0007669"/>
    <property type="project" value="InterPro"/>
</dbReference>
<reference evidence="5" key="1">
    <citation type="submission" date="2012-12" db="EMBL/GenBank/DDBJ databases">
        <authorList>
            <person name="Hellsten U."/>
            <person name="Grimwood J."/>
            <person name="Chapman J.A."/>
            <person name="Shapiro H."/>
            <person name="Aerts A."/>
            <person name="Otillar R.P."/>
            <person name="Terry A.Y."/>
            <person name="Boore J.L."/>
            <person name="Simakov O."/>
            <person name="Marletaz F."/>
            <person name="Cho S.-J."/>
            <person name="Edsinger-Gonzales E."/>
            <person name="Havlak P."/>
            <person name="Kuo D.-H."/>
            <person name="Larsson T."/>
            <person name="Lv J."/>
            <person name="Arendt D."/>
            <person name="Savage R."/>
            <person name="Osoegawa K."/>
            <person name="de Jong P."/>
            <person name="Lindberg D.R."/>
            <person name="Seaver E.C."/>
            <person name="Weisblat D.A."/>
            <person name="Putnam N.H."/>
            <person name="Grigoriev I.V."/>
            <person name="Rokhsar D.S."/>
        </authorList>
    </citation>
    <scope>NUCLEOTIDE SEQUENCE</scope>
    <source>
        <strain evidence="5">I ESC-2004</strain>
    </source>
</reference>
<dbReference type="EMBL" id="AMQN01016217">
    <property type="status" value="NOT_ANNOTATED_CDS"/>
    <property type="molecule type" value="Genomic_DNA"/>
</dbReference>
<feature type="domain" description="HAT C-terminal dimerisation" evidence="2">
    <location>
        <begin position="76"/>
        <end position="134"/>
    </location>
</feature>
<dbReference type="Pfam" id="PF05699">
    <property type="entry name" value="Dimer_Tnp_hAT"/>
    <property type="match status" value="1"/>
</dbReference>
<dbReference type="InterPro" id="IPR005135">
    <property type="entry name" value="Endo/exonuclease/phosphatase"/>
</dbReference>
<dbReference type="PANTHER" id="PTHR46670:SF3">
    <property type="entry name" value="ENDONUCLEASE_EXONUCLEASE_PHOSPHATASE DOMAIN-CONTAINING PROTEIN"/>
    <property type="match status" value="1"/>
</dbReference>
<organism evidence="3">
    <name type="scientific">Capitella teleta</name>
    <name type="common">Polychaete worm</name>
    <dbReference type="NCBI Taxonomy" id="283909"/>
    <lineage>
        <taxon>Eukaryota</taxon>
        <taxon>Metazoa</taxon>
        <taxon>Spiralia</taxon>
        <taxon>Lophotrochozoa</taxon>
        <taxon>Annelida</taxon>
        <taxon>Polychaeta</taxon>
        <taxon>Sedentaria</taxon>
        <taxon>Scolecida</taxon>
        <taxon>Capitellidae</taxon>
        <taxon>Capitella</taxon>
    </lineage>
</organism>
<keyword evidence="5" id="KW-1185">Reference proteome</keyword>